<accession>A0A644SM08</accession>
<organism evidence="1">
    <name type="scientific">bioreactor metagenome</name>
    <dbReference type="NCBI Taxonomy" id="1076179"/>
    <lineage>
        <taxon>unclassified sequences</taxon>
        <taxon>metagenomes</taxon>
        <taxon>ecological metagenomes</taxon>
    </lineage>
</organism>
<reference evidence="1" key="1">
    <citation type="submission" date="2019-08" db="EMBL/GenBank/DDBJ databases">
        <authorList>
            <person name="Kucharzyk K."/>
            <person name="Murdoch R.W."/>
            <person name="Higgins S."/>
            <person name="Loffler F."/>
        </authorList>
    </citation>
    <scope>NUCLEOTIDE SEQUENCE</scope>
</reference>
<sequence length="151" mass="17851">MFTIQKIKDNFHLSKTFSFNENIGSYTETLTEEFSDFGGFCDIYIEEFNNEILQNQVDVFNNFLQNFKNYLPQINSYIFSNLTAFEKDTDNELIFDVVFVPQNNSKYDLVLICGKKIKFLFLDRRITLRIEFKNGLVKTIKRTNNSTEDNN</sequence>
<dbReference type="AlphaFoldDB" id="A0A644SM08"/>
<protein>
    <submittedName>
        <fullName evidence="1">Uncharacterized protein</fullName>
    </submittedName>
</protein>
<gene>
    <name evidence="1" type="ORF">SDC9_01163</name>
</gene>
<evidence type="ECO:0000313" key="1">
    <source>
        <dbReference type="EMBL" id="MPL55683.1"/>
    </source>
</evidence>
<dbReference type="EMBL" id="VSSQ01000002">
    <property type="protein sequence ID" value="MPL55683.1"/>
    <property type="molecule type" value="Genomic_DNA"/>
</dbReference>
<comment type="caution">
    <text evidence="1">The sequence shown here is derived from an EMBL/GenBank/DDBJ whole genome shotgun (WGS) entry which is preliminary data.</text>
</comment>
<proteinExistence type="predicted"/>
<name>A0A644SM08_9ZZZZ</name>